<keyword evidence="2" id="KW-0175">Coiled coil</keyword>
<feature type="domain" description="Nephrocystin 3-like N-terminal" evidence="3">
    <location>
        <begin position="247"/>
        <end position="426"/>
    </location>
</feature>
<dbReference type="EMBL" id="KB730145">
    <property type="protein sequence ID" value="ENH71580.1"/>
    <property type="molecule type" value="Genomic_DNA"/>
</dbReference>
<protein>
    <recommendedName>
        <fullName evidence="3">Nephrocystin 3-like N-terminal domain-containing protein</fullName>
    </recommendedName>
</protein>
<dbReference type="HOGENOM" id="CLU_002341_5_1_1"/>
<feature type="coiled-coil region" evidence="2">
    <location>
        <begin position="111"/>
        <end position="138"/>
    </location>
</feature>
<accession>N4UND7</accession>
<dbReference type="InterPro" id="IPR027417">
    <property type="entry name" value="P-loop_NTPase"/>
</dbReference>
<reference evidence="5" key="2">
    <citation type="journal article" date="2014" name="PLoS ONE">
        <title>Genome and Transcriptome Analysis of the Fungal Pathogen Fusarium oxysporum f. sp. cubense Causing Banana Vascular Wilt Disease.</title>
        <authorList>
            <person name="Guo L."/>
            <person name="Han L."/>
            <person name="Yang L."/>
            <person name="Zeng H."/>
            <person name="Fan D."/>
            <person name="Zhu Y."/>
            <person name="Feng Y."/>
            <person name="Wang G."/>
            <person name="Peng C."/>
            <person name="Jiang X."/>
            <person name="Zhou D."/>
            <person name="Ni P."/>
            <person name="Liang C."/>
            <person name="Liu L."/>
            <person name="Wang J."/>
            <person name="Mao C."/>
            <person name="Fang X."/>
            <person name="Peng M."/>
            <person name="Huang J."/>
        </authorList>
    </citation>
    <scope>NUCLEOTIDE SEQUENCE [LARGE SCALE GENOMIC DNA]</scope>
    <source>
        <strain evidence="5">race 1</strain>
    </source>
</reference>
<dbReference type="Proteomes" id="UP000016928">
    <property type="component" value="Unassembled WGS sequence"/>
</dbReference>
<dbReference type="AlphaFoldDB" id="N4UND7"/>
<dbReference type="OrthoDB" id="443402at2759"/>
<dbReference type="PANTHER" id="PTHR10039">
    <property type="entry name" value="AMELOGENIN"/>
    <property type="match status" value="1"/>
</dbReference>
<dbReference type="SUPFAM" id="SSF52540">
    <property type="entry name" value="P-loop containing nucleoside triphosphate hydrolases"/>
    <property type="match status" value="1"/>
</dbReference>
<organism evidence="4 5">
    <name type="scientific">Fusarium oxysporum f. sp. cubense (strain race 1)</name>
    <name type="common">Panama disease fungus</name>
    <dbReference type="NCBI Taxonomy" id="1229664"/>
    <lineage>
        <taxon>Eukaryota</taxon>
        <taxon>Fungi</taxon>
        <taxon>Dikarya</taxon>
        <taxon>Ascomycota</taxon>
        <taxon>Pezizomycotina</taxon>
        <taxon>Sordariomycetes</taxon>
        <taxon>Hypocreomycetidae</taxon>
        <taxon>Hypocreales</taxon>
        <taxon>Nectriaceae</taxon>
        <taxon>Fusarium</taxon>
        <taxon>Fusarium oxysporum species complex</taxon>
    </lineage>
</organism>
<keyword evidence="1" id="KW-0677">Repeat</keyword>
<dbReference type="InterPro" id="IPR056884">
    <property type="entry name" value="NPHP3-like_N"/>
</dbReference>
<reference evidence="5" key="1">
    <citation type="submission" date="2012-09" db="EMBL/GenBank/DDBJ databases">
        <title>Genome sequencing and comparative transcriptomics of race 1 and race 4 of banana pathogen: Fusarium oxysporum f. sp. cubense.</title>
        <authorList>
            <person name="Fang X."/>
            <person name="Huang J."/>
        </authorList>
    </citation>
    <scope>NUCLEOTIDE SEQUENCE [LARGE SCALE GENOMIC DNA]</scope>
    <source>
        <strain evidence="5">race 1</strain>
    </source>
</reference>
<evidence type="ECO:0000313" key="4">
    <source>
        <dbReference type="EMBL" id="ENH71580.1"/>
    </source>
</evidence>
<sequence>MDPVTAVGLASAIISFVPLCVKLLQSARDIRDSLDGSVEKNLTRKAIVDEMKALSRRLKSADQARVLPEQRGLYDLALKCHELSQKILDLLDKIRPKSKSSFENYRSAYRAWSCESEIKNLEKQLNDCRSQLALAMAQTDASRLEELQRHTEALRSGVQVEQIGTEAGTQLRRLLGLQDDALAAIYQNRILESIKFENMHERDDRVHYPHEKTFNWLIEDDETLENEATGMSKSEALDMHEMKSKSRELFMNWLSSSEGIFHISGKLGSGKSTLMKLLCTHGQTRLELEKWAGNRSLLITQFFFWKPGTEMQKSLDGLYRSLLYDILHAFPELIKNVLPNIWEEVETSPWQIQTKLDLPIDVVKSALEQIIFNSESCAPRVCLCFFIDGIDEYDESHSRDHIYLVRLLRHWVKDSEGRLKMVVSSRDYNVFLNGFSADYRLQLHELTWFDMRRYVQDSLSHLPNSDFKKYLLTTTPRKACGIFLWIVLVVNEIRKKVEDAVTQDQILQLLDSLPLGLEALFEHILNEFDENNRKTAYKIMALLRTAKDKYLSLSLMEFSFLEDYDRDSELSIRDDFMSHYATDSGVSRTPEIYKKRLRGCCGGLVECYPSKKKKAITDLSYLKDFDSVDALSHLMFAAAQFRKNKPEARPLCATVTWMRLEARVDKPPYRFLQQISSWVGDHYDMIPSSSHLLLNRDVRVFTNNGLKTFVLYGVNTKVESFGTLYQSALIGHAEYVEWGYKNNLGAIDKPWKRALVANALLDTYLRDGLPIQALSYCFKGSFLSLEQTYLEANNLRIDGKAPAILPAGPRSSVDSSYALSDDHTVWERFLVSCFLCWIHPRYPFHTNRFGLAVEQFLLHGAPSEFVIVIERLHSPTHVTFHFSMPKSPLTVEIHADSGVSIDHITGWNERDGKLSMSLLHWVQSVNPGNKGAIIEIFDATKESPRATGHTGMTRSSFHRRILLYRVFPGRLEVINISAR</sequence>
<dbReference type="Pfam" id="PF24883">
    <property type="entry name" value="NPHP3_N"/>
    <property type="match status" value="1"/>
</dbReference>
<dbReference type="STRING" id="1229664.N4UND7"/>
<dbReference type="PANTHER" id="PTHR10039:SF5">
    <property type="entry name" value="NACHT DOMAIN-CONTAINING PROTEIN"/>
    <property type="match status" value="1"/>
</dbReference>
<proteinExistence type="predicted"/>
<evidence type="ECO:0000256" key="1">
    <source>
        <dbReference type="ARBA" id="ARBA00022737"/>
    </source>
</evidence>
<name>N4UND7_FUSC1</name>
<evidence type="ECO:0000313" key="5">
    <source>
        <dbReference type="Proteomes" id="UP000016928"/>
    </source>
</evidence>
<dbReference type="VEuPathDB" id="FungiDB:FOC1_g10007818"/>
<evidence type="ECO:0000259" key="3">
    <source>
        <dbReference type="Pfam" id="PF24883"/>
    </source>
</evidence>
<evidence type="ECO:0000256" key="2">
    <source>
        <dbReference type="SAM" id="Coils"/>
    </source>
</evidence>
<gene>
    <name evidence="4" type="ORF">FOC1_g10007818</name>
</gene>
<dbReference type="OMA" id="DIAHYKT"/>